<gene>
    <name evidence="1" type="ORF">LSINAPIS_LOCUS12405</name>
</gene>
<evidence type="ECO:0000313" key="2">
    <source>
        <dbReference type="Proteomes" id="UP000324832"/>
    </source>
</evidence>
<keyword evidence="2" id="KW-1185">Reference proteome</keyword>
<organism evidence="1 2">
    <name type="scientific">Leptidea sinapis</name>
    <dbReference type="NCBI Taxonomy" id="189913"/>
    <lineage>
        <taxon>Eukaryota</taxon>
        <taxon>Metazoa</taxon>
        <taxon>Ecdysozoa</taxon>
        <taxon>Arthropoda</taxon>
        <taxon>Hexapoda</taxon>
        <taxon>Insecta</taxon>
        <taxon>Pterygota</taxon>
        <taxon>Neoptera</taxon>
        <taxon>Endopterygota</taxon>
        <taxon>Lepidoptera</taxon>
        <taxon>Glossata</taxon>
        <taxon>Ditrysia</taxon>
        <taxon>Papilionoidea</taxon>
        <taxon>Pieridae</taxon>
        <taxon>Dismorphiinae</taxon>
        <taxon>Leptidea</taxon>
    </lineage>
</organism>
<name>A0A5E4QYR5_9NEOP</name>
<dbReference type="EMBL" id="FZQP02005811">
    <property type="protein sequence ID" value="VVD02129.1"/>
    <property type="molecule type" value="Genomic_DNA"/>
</dbReference>
<dbReference type="Proteomes" id="UP000324832">
    <property type="component" value="Unassembled WGS sequence"/>
</dbReference>
<accession>A0A5E4QYR5</accession>
<protein>
    <submittedName>
        <fullName evidence="1">Uncharacterized protein</fullName>
    </submittedName>
</protein>
<sequence>MLTVLDRSRQLKLDMCKLNQAYLDVIVERDEFQKTVSKFDECCIEYEQTLKRTSLLEQELCEAHSQISCLEAAKLDLTAVQNQSLFDELVSVTHEHMNWFLT</sequence>
<proteinExistence type="predicted"/>
<evidence type="ECO:0000313" key="1">
    <source>
        <dbReference type="EMBL" id="VVD02129.1"/>
    </source>
</evidence>
<dbReference type="AlphaFoldDB" id="A0A5E4QYR5"/>
<reference evidence="1 2" key="1">
    <citation type="submission" date="2017-07" db="EMBL/GenBank/DDBJ databases">
        <authorList>
            <person name="Talla V."/>
            <person name="Backstrom N."/>
        </authorList>
    </citation>
    <scope>NUCLEOTIDE SEQUENCE [LARGE SCALE GENOMIC DNA]</scope>
</reference>